<dbReference type="GO" id="GO:0051287">
    <property type="term" value="F:NAD binding"/>
    <property type="evidence" value="ECO:0007669"/>
    <property type="project" value="InterPro"/>
</dbReference>
<keyword evidence="8" id="KW-1185">Reference proteome</keyword>
<evidence type="ECO:0000313" key="7">
    <source>
        <dbReference type="EMBL" id="MUK88316.1"/>
    </source>
</evidence>
<keyword evidence="3" id="KW-0520">NAD</keyword>
<dbReference type="SUPFAM" id="SSF51735">
    <property type="entry name" value="NAD(P)-binding Rossmann-fold domains"/>
    <property type="match status" value="1"/>
</dbReference>
<evidence type="ECO:0000256" key="3">
    <source>
        <dbReference type="ARBA" id="ARBA00023027"/>
    </source>
</evidence>
<dbReference type="PANTHER" id="PTHR43333:SF1">
    <property type="entry name" value="D-ISOMER SPECIFIC 2-HYDROXYACID DEHYDROGENASE NAD-BINDING DOMAIN-CONTAINING PROTEIN"/>
    <property type="match status" value="1"/>
</dbReference>
<name>A0A6N8FI00_9BACI</name>
<feature type="domain" description="D-isomer specific 2-hydroxyacid dehydrogenase catalytic" evidence="5">
    <location>
        <begin position="10"/>
        <end position="308"/>
    </location>
</feature>
<dbReference type="InterPro" id="IPR006140">
    <property type="entry name" value="D-isomer_DH_NAD-bd"/>
</dbReference>
<sequence>MKGEIYLVILFSARMSTKHQEALKQKYPDLTFIFSDRMPEAKKELPHADIIVTYGEDLNDELISQAEKLKWIMVISAGLDQMPFKAIAERGIMVTNVRGIHKVPMAEYAISMLLQVYRQEKQLITNEKEAVWDRSVRMKEITGRKMIVLGTGAIGQEVARLAKAFQMTTYGVSRSGRPVDYFDETYKIDELDQLLPKADFIVSVLPSTKETKYLLTDDHFSMMNNEAVFLNMGRGDLVRSSTLIKAIQANEIAHAVLDVMEEEPLPEDHPFWKEENVTITPHLSGISPNYVPRALDIFEQNLNKFLKDEKDFINQIDVSRGY</sequence>
<evidence type="ECO:0000313" key="8">
    <source>
        <dbReference type="Proteomes" id="UP000469125"/>
    </source>
</evidence>
<dbReference type="InterPro" id="IPR006139">
    <property type="entry name" value="D-isomer_2_OHA_DH_cat_dom"/>
</dbReference>
<dbReference type="SUPFAM" id="SSF52283">
    <property type="entry name" value="Formate/glycerate dehydrogenase catalytic domain-like"/>
    <property type="match status" value="1"/>
</dbReference>
<evidence type="ECO:0000256" key="2">
    <source>
        <dbReference type="ARBA" id="ARBA00023002"/>
    </source>
</evidence>
<proteinExistence type="inferred from homology"/>
<protein>
    <submittedName>
        <fullName evidence="7">D-2-hydroxyacid dehydrogenase</fullName>
    </submittedName>
</protein>
<dbReference type="Gene3D" id="3.40.50.720">
    <property type="entry name" value="NAD(P)-binding Rossmann-like Domain"/>
    <property type="match status" value="2"/>
</dbReference>
<comment type="similarity">
    <text evidence="1 4">Belongs to the D-isomer specific 2-hydroxyacid dehydrogenase family.</text>
</comment>
<dbReference type="AlphaFoldDB" id="A0A6N8FI00"/>
<organism evidence="7 8">
    <name type="scientific">Ornithinibacillus caprae</name>
    <dbReference type="NCBI Taxonomy" id="2678566"/>
    <lineage>
        <taxon>Bacteria</taxon>
        <taxon>Bacillati</taxon>
        <taxon>Bacillota</taxon>
        <taxon>Bacilli</taxon>
        <taxon>Bacillales</taxon>
        <taxon>Bacillaceae</taxon>
        <taxon>Ornithinibacillus</taxon>
    </lineage>
</organism>
<comment type="caution">
    <text evidence="7">The sequence shown here is derived from an EMBL/GenBank/DDBJ whole genome shotgun (WGS) entry which is preliminary data.</text>
</comment>
<dbReference type="Pfam" id="PF00389">
    <property type="entry name" value="2-Hacid_dh"/>
    <property type="match status" value="1"/>
</dbReference>
<dbReference type="GO" id="GO:0016616">
    <property type="term" value="F:oxidoreductase activity, acting on the CH-OH group of donors, NAD or NADP as acceptor"/>
    <property type="evidence" value="ECO:0007669"/>
    <property type="project" value="InterPro"/>
</dbReference>
<gene>
    <name evidence="7" type="ORF">GMD78_07935</name>
</gene>
<dbReference type="Proteomes" id="UP000469125">
    <property type="component" value="Unassembled WGS sequence"/>
</dbReference>
<dbReference type="InterPro" id="IPR036291">
    <property type="entry name" value="NAD(P)-bd_dom_sf"/>
</dbReference>
<dbReference type="Pfam" id="PF02826">
    <property type="entry name" value="2-Hacid_dh_C"/>
    <property type="match status" value="1"/>
</dbReference>
<dbReference type="CDD" id="cd05300">
    <property type="entry name" value="2-Hacid_dh_1"/>
    <property type="match status" value="1"/>
</dbReference>
<evidence type="ECO:0000256" key="4">
    <source>
        <dbReference type="RuleBase" id="RU003719"/>
    </source>
</evidence>
<evidence type="ECO:0000259" key="6">
    <source>
        <dbReference type="Pfam" id="PF02826"/>
    </source>
</evidence>
<evidence type="ECO:0000259" key="5">
    <source>
        <dbReference type="Pfam" id="PF00389"/>
    </source>
</evidence>
<accession>A0A6N8FI00</accession>
<keyword evidence="2 4" id="KW-0560">Oxidoreductase</keyword>
<reference evidence="7 8" key="1">
    <citation type="submission" date="2019-11" db="EMBL/GenBank/DDBJ databases">
        <authorList>
            <person name="Li X."/>
        </authorList>
    </citation>
    <scope>NUCLEOTIDE SEQUENCE [LARGE SCALE GENOMIC DNA]</scope>
    <source>
        <strain evidence="7 8">L9</strain>
    </source>
</reference>
<dbReference type="EMBL" id="WOCA01000005">
    <property type="protein sequence ID" value="MUK88316.1"/>
    <property type="molecule type" value="Genomic_DNA"/>
</dbReference>
<evidence type="ECO:0000256" key="1">
    <source>
        <dbReference type="ARBA" id="ARBA00005854"/>
    </source>
</evidence>
<feature type="domain" description="D-isomer specific 2-hydroxyacid dehydrogenase NAD-binding" evidence="6">
    <location>
        <begin position="110"/>
        <end position="284"/>
    </location>
</feature>
<dbReference type="FunFam" id="3.40.50.720:FF:000363">
    <property type="entry name" value="D-isomer specific 2-hydroxyacid dehydrogenase"/>
    <property type="match status" value="1"/>
</dbReference>
<dbReference type="PANTHER" id="PTHR43333">
    <property type="entry name" value="2-HACID_DH_C DOMAIN-CONTAINING PROTEIN"/>
    <property type="match status" value="1"/>
</dbReference>